<evidence type="ECO:0000313" key="1">
    <source>
        <dbReference type="EMBL" id="GBF49333.1"/>
    </source>
</evidence>
<dbReference type="OrthoDB" id="347935at2"/>
<accession>A0A2P2DXH6</accession>
<dbReference type="EMBL" id="BFBB01000003">
    <property type="protein sequence ID" value="GBF49333.1"/>
    <property type="molecule type" value="Genomic_DNA"/>
</dbReference>
<evidence type="ECO:0000313" key="2">
    <source>
        <dbReference type="Proteomes" id="UP000245133"/>
    </source>
</evidence>
<sequence>MNLAKFILIFGVVVIGTMAEKKTARKYRNITQIAKNVYLDTSKSREIESLDLIGIDAVEYTKKKILPTVLRFKQAIIEKNIDEIMTFYSEEEFYPSAQDDYARSGVKTESMEEFKSVWKKDIEECKKYNREKERLRDQDRKVCTLFWVSEDLKTGEYIIQIQLETPLIAQNYHAQMKFTLVIYDKKREVMWVGIIFAQEGNEFKIMDNGGYDLLYIRNRYDPEHPPMPDM</sequence>
<protein>
    <submittedName>
        <fullName evidence="1">Uncharacterized protein</fullName>
    </submittedName>
</protein>
<organism evidence="1 2">
    <name type="scientific">Leptospira ryugenii</name>
    <dbReference type="NCBI Taxonomy" id="1917863"/>
    <lineage>
        <taxon>Bacteria</taxon>
        <taxon>Pseudomonadati</taxon>
        <taxon>Spirochaetota</taxon>
        <taxon>Spirochaetia</taxon>
        <taxon>Leptospirales</taxon>
        <taxon>Leptospiraceae</taxon>
        <taxon>Leptospira</taxon>
    </lineage>
</organism>
<gene>
    <name evidence="1" type="ORF">LPTSP4_08440</name>
</gene>
<reference evidence="1 2" key="1">
    <citation type="submission" date="2018-02" db="EMBL/GenBank/DDBJ databases">
        <title>Novel Leptospira species isolated from soil and water in Japan.</title>
        <authorList>
            <person name="Nakao R."/>
            <person name="Masuzawa T."/>
        </authorList>
    </citation>
    <scope>NUCLEOTIDE SEQUENCE [LARGE SCALE GENOMIC DNA]</scope>
    <source>
        <strain evidence="1 2">YH101</strain>
    </source>
</reference>
<comment type="caution">
    <text evidence="1">The sequence shown here is derived from an EMBL/GenBank/DDBJ whole genome shotgun (WGS) entry which is preliminary data.</text>
</comment>
<name>A0A2P2DXH6_9LEPT</name>
<dbReference type="Proteomes" id="UP000245133">
    <property type="component" value="Unassembled WGS sequence"/>
</dbReference>
<proteinExistence type="predicted"/>
<dbReference type="RefSeq" id="WP_108974139.1">
    <property type="nucleotide sequence ID" value="NZ_BFBB01000003.1"/>
</dbReference>
<dbReference type="AlphaFoldDB" id="A0A2P2DXH6"/>
<keyword evidence="2" id="KW-1185">Reference proteome</keyword>